<dbReference type="KEGG" id="mspg:F6B93_12140"/>
<feature type="domain" description="Metallo-beta-lactamase" evidence="2">
    <location>
        <begin position="100"/>
        <end position="290"/>
    </location>
</feature>
<proteinExistence type="predicted"/>
<keyword evidence="1" id="KW-0378">Hydrolase</keyword>
<organism evidence="3 4">
    <name type="scientific">Mycobacterium spongiae</name>
    <dbReference type="NCBI Taxonomy" id="886343"/>
    <lineage>
        <taxon>Bacteria</taxon>
        <taxon>Bacillati</taxon>
        <taxon>Actinomycetota</taxon>
        <taxon>Actinomycetes</taxon>
        <taxon>Mycobacteriales</taxon>
        <taxon>Mycobacteriaceae</taxon>
        <taxon>Mycobacterium</taxon>
    </lineage>
</organism>
<dbReference type="Pfam" id="PF12706">
    <property type="entry name" value="Lactamase_B_2"/>
    <property type="match status" value="1"/>
</dbReference>
<keyword evidence="4" id="KW-1185">Reference proteome</keyword>
<reference evidence="3" key="1">
    <citation type="submission" date="2019-12" db="EMBL/GenBank/DDBJ databases">
        <title>Mycobacterium spongiae sp. nov.</title>
        <authorList>
            <person name="Stinear T."/>
        </authorList>
    </citation>
    <scope>NUCLEOTIDE SEQUENCE</scope>
    <source>
        <strain evidence="3">FSD4b-SM</strain>
    </source>
</reference>
<evidence type="ECO:0000256" key="1">
    <source>
        <dbReference type="ARBA" id="ARBA00022759"/>
    </source>
</evidence>
<dbReference type="AlphaFoldDB" id="A0A975PX03"/>
<sequence length="392" mass="42980">MQFPQPYSGVPMTTHPVIVKSNSAQAKTYPSRYVAGAETLDRAELRVIALGTGYPARRAQGCAGFLVEVGNGDAFIFDAGAGTNAAFNTLRVPYWKPKFFITHYHLDHIGDLPAYYDFGQSNGRLEPMRVFGPDGLTEDENIESVVAALKQFARWHDHSKLGNLDPRGFDIEPHRFTADAPQLIYNEGGVTITSFPVPHGIYGAVGYRLDYAGLSIVYAGDCEPSTLTVEQAQDVDLLIHEMFNPPQTYVDFMGWTELQAKIVAWTKHTSPEAAAKVFAATKPGLAMGYHAIVAPGTPQSLLDGVRTGYDGPFALAQDYTVVNITPEQIVTRATDIVPWDFIVTDAEYVQRMGGVRTDPSLMTGLPDWLENTTIPVTEIEAFKQQLADMGGR</sequence>
<dbReference type="InterPro" id="IPR001279">
    <property type="entry name" value="Metallo-B-lactamas"/>
</dbReference>
<dbReference type="Gene3D" id="3.60.15.10">
    <property type="entry name" value="Ribonuclease Z/Hydroxyacylglutathione hydrolase-like"/>
    <property type="match status" value="1"/>
</dbReference>
<keyword evidence="1" id="KW-0540">Nuclease</keyword>
<dbReference type="PANTHER" id="PTHR46018:SF2">
    <property type="entry name" value="ZINC PHOSPHODIESTERASE ELAC PROTEIN 1"/>
    <property type="match status" value="1"/>
</dbReference>
<dbReference type="GO" id="GO:0042781">
    <property type="term" value="F:3'-tRNA processing endoribonuclease activity"/>
    <property type="evidence" value="ECO:0007669"/>
    <property type="project" value="TreeGrafter"/>
</dbReference>
<dbReference type="EMBL" id="CP046600">
    <property type="protein sequence ID" value="QUR67751.1"/>
    <property type="molecule type" value="Genomic_DNA"/>
</dbReference>
<evidence type="ECO:0000259" key="2">
    <source>
        <dbReference type="Pfam" id="PF12706"/>
    </source>
</evidence>
<gene>
    <name evidence="3" type="ORF">F6B93_12140</name>
</gene>
<dbReference type="Proteomes" id="UP000682202">
    <property type="component" value="Chromosome"/>
</dbReference>
<protein>
    <submittedName>
        <fullName evidence="3">MBL fold metallo-hydrolase</fullName>
    </submittedName>
</protein>
<name>A0A975PX03_9MYCO</name>
<dbReference type="PANTHER" id="PTHR46018">
    <property type="entry name" value="ZINC PHOSPHODIESTERASE ELAC PROTEIN 1"/>
    <property type="match status" value="1"/>
</dbReference>
<accession>A0A975PX03</accession>
<evidence type="ECO:0000313" key="4">
    <source>
        <dbReference type="Proteomes" id="UP000682202"/>
    </source>
</evidence>
<dbReference type="SUPFAM" id="SSF56281">
    <property type="entry name" value="Metallo-hydrolase/oxidoreductase"/>
    <property type="match status" value="1"/>
</dbReference>
<dbReference type="InterPro" id="IPR036866">
    <property type="entry name" value="RibonucZ/Hydroxyglut_hydro"/>
</dbReference>
<keyword evidence="1" id="KW-0255">Endonuclease</keyword>
<evidence type="ECO:0000313" key="3">
    <source>
        <dbReference type="EMBL" id="QUR67751.1"/>
    </source>
</evidence>